<comment type="caution">
    <text evidence="2">The sequence shown here is derived from an EMBL/GenBank/DDBJ whole genome shotgun (WGS) entry which is preliminary data.</text>
</comment>
<evidence type="ECO:0000313" key="2">
    <source>
        <dbReference type="EMBL" id="KKL82248.1"/>
    </source>
</evidence>
<name>A0A0F9F7L4_9ZZZZ</name>
<accession>A0A0F9F7L4</accession>
<feature type="compositionally biased region" description="Basic and acidic residues" evidence="1">
    <location>
        <begin position="1"/>
        <end position="12"/>
    </location>
</feature>
<dbReference type="AlphaFoldDB" id="A0A0F9F7L4"/>
<evidence type="ECO:0000256" key="1">
    <source>
        <dbReference type="SAM" id="MobiDB-lite"/>
    </source>
</evidence>
<organism evidence="2">
    <name type="scientific">marine sediment metagenome</name>
    <dbReference type="NCBI Taxonomy" id="412755"/>
    <lineage>
        <taxon>unclassified sequences</taxon>
        <taxon>metagenomes</taxon>
        <taxon>ecological metagenomes</taxon>
    </lineage>
</organism>
<reference evidence="2" key="1">
    <citation type="journal article" date="2015" name="Nature">
        <title>Complex archaea that bridge the gap between prokaryotes and eukaryotes.</title>
        <authorList>
            <person name="Spang A."/>
            <person name="Saw J.H."/>
            <person name="Jorgensen S.L."/>
            <person name="Zaremba-Niedzwiedzka K."/>
            <person name="Martijn J."/>
            <person name="Lind A.E."/>
            <person name="van Eijk R."/>
            <person name="Schleper C."/>
            <person name="Guy L."/>
            <person name="Ettema T.J."/>
        </authorList>
    </citation>
    <scope>NUCLEOTIDE SEQUENCE</scope>
</reference>
<sequence>MDKSKSEKKGESLGDLFSGVPTDASHASKSKEVPEKEITQAQMNLIKELYEETNYARSYCPENLAQISREVANKHIQTLKDLKSRQYQERKNHETGVVFDKIGFGMVYKLVWRASSEDKLATKPSRAVFFDRVIGEYKLFKEAQDECRQFVKDGGLK</sequence>
<dbReference type="EMBL" id="LAZR01022326">
    <property type="protein sequence ID" value="KKL82248.1"/>
    <property type="molecule type" value="Genomic_DNA"/>
</dbReference>
<protein>
    <submittedName>
        <fullName evidence="2">Uncharacterized protein</fullName>
    </submittedName>
</protein>
<feature type="region of interest" description="Disordered" evidence="1">
    <location>
        <begin position="1"/>
        <end position="37"/>
    </location>
</feature>
<proteinExistence type="predicted"/>
<gene>
    <name evidence="2" type="ORF">LCGC14_1986640</name>
</gene>